<evidence type="ECO:0000313" key="3">
    <source>
        <dbReference type="EMBL" id="PRY95416.1"/>
    </source>
</evidence>
<dbReference type="PROSITE" id="PS51257">
    <property type="entry name" value="PROKAR_LIPOPROTEIN"/>
    <property type="match status" value="1"/>
</dbReference>
<evidence type="ECO:0000313" key="4">
    <source>
        <dbReference type="Proteomes" id="UP000238801"/>
    </source>
</evidence>
<dbReference type="RefSeq" id="WP_106159797.1">
    <property type="nucleotide sequence ID" value="NZ_PVTT01000001.1"/>
</dbReference>
<name>A0A2T0X8Z4_9RHOB</name>
<comment type="caution">
    <text evidence="3">The sequence shown here is derived from an EMBL/GenBank/DDBJ whole genome shotgun (WGS) entry which is preliminary data.</text>
</comment>
<keyword evidence="1" id="KW-0732">Signal</keyword>
<sequence length="437" mass="44509">MRAIAAGRRAALLAVLALAACAERETLLAGQREPIRPEDAPAATQLGPRAFAAPPPVARADCPMIGCGPEHDAGHAALSPAPRLAWRAPIGAANDRRHVITAAPVVAGGRIFAQDSISAVSAVSATGQPLWRTELTPPADAPGQASGGGVAFADGRLFVTTGYGRLHALDPATGRELWRQDVEAAATGAPTPRGGIVYVAARDAVGWAVDATTGRVLWTLAGVSDVSGRTHAPAPLVTQDLVVFPYRSTQLVAAFREGGTQRWARTLAGARTGTAYAALTDIAGAPVLSGGTIFAGNVSGRLGAFDPATGEPLWTAREGAAGPLSVAGDSVFAVTDDSRAVRLDRATGRPIWSTELPGPIPAGRPDRRVGEVAHFGPVLAGGRLWVAGSDGLLRGLDPATGAISAQVAIPSGAAAQPTVAGRTLYVVGRDGVLNAFR</sequence>
<dbReference type="EMBL" id="PVTT01000001">
    <property type="protein sequence ID" value="PRY95416.1"/>
    <property type="molecule type" value="Genomic_DNA"/>
</dbReference>
<dbReference type="InterPro" id="IPR002372">
    <property type="entry name" value="PQQ_rpt_dom"/>
</dbReference>
<dbReference type="Gene3D" id="2.130.10.10">
    <property type="entry name" value="YVTN repeat-like/Quinoprotein amine dehydrogenase"/>
    <property type="match status" value="1"/>
</dbReference>
<accession>A0A2T0X8Z4</accession>
<dbReference type="PANTHER" id="PTHR34512">
    <property type="entry name" value="CELL SURFACE PROTEIN"/>
    <property type="match status" value="1"/>
</dbReference>
<dbReference type="PANTHER" id="PTHR34512:SF30">
    <property type="entry name" value="OUTER MEMBRANE PROTEIN ASSEMBLY FACTOR BAMB"/>
    <property type="match status" value="1"/>
</dbReference>
<protein>
    <submittedName>
        <fullName evidence="3">Outer membrane protein assembly factor BamB</fullName>
    </submittedName>
</protein>
<gene>
    <name evidence="3" type="ORF">BCF33_1035</name>
</gene>
<dbReference type="InterPro" id="IPR015943">
    <property type="entry name" value="WD40/YVTN_repeat-like_dom_sf"/>
</dbReference>
<organism evidence="3 4">
    <name type="scientific">Hasllibacter halocynthiae</name>
    <dbReference type="NCBI Taxonomy" id="595589"/>
    <lineage>
        <taxon>Bacteria</taxon>
        <taxon>Pseudomonadati</taxon>
        <taxon>Pseudomonadota</taxon>
        <taxon>Alphaproteobacteria</taxon>
        <taxon>Rhodobacterales</taxon>
        <taxon>Roseobacteraceae</taxon>
        <taxon>Hasllibacter</taxon>
    </lineage>
</organism>
<reference evidence="3 4" key="1">
    <citation type="submission" date="2018-03" db="EMBL/GenBank/DDBJ databases">
        <title>Genomic Encyclopedia of Archaeal and Bacterial Type Strains, Phase II (KMG-II): from individual species to whole genera.</title>
        <authorList>
            <person name="Goeker M."/>
        </authorList>
    </citation>
    <scope>NUCLEOTIDE SEQUENCE [LARGE SCALE GENOMIC DNA]</scope>
    <source>
        <strain evidence="3 4">DSM 29318</strain>
    </source>
</reference>
<feature type="domain" description="Pyrrolo-quinoline quinone repeat" evidence="2">
    <location>
        <begin position="119"/>
        <end position="354"/>
    </location>
</feature>
<feature type="domain" description="Pyrrolo-quinoline quinone repeat" evidence="2">
    <location>
        <begin position="375"/>
        <end position="436"/>
    </location>
</feature>
<dbReference type="InterPro" id="IPR018391">
    <property type="entry name" value="PQQ_b-propeller_rpt"/>
</dbReference>
<dbReference type="SUPFAM" id="SSF50998">
    <property type="entry name" value="Quinoprotein alcohol dehydrogenase-like"/>
    <property type="match status" value="1"/>
</dbReference>
<proteinExistence type="predicted"/>
<evidence type="ECO:0000256" key="1">
    <source>
        <dbReference type="SAM" id="SignalP"/>
    </source>
</evidence>
<feature type="signal peptide" evidence="1">
    <location>
        <begin position="1"/>
        <end position="19"/>
    </location>
</feature>
<keyword evidence="4" id="KW-1185">Reference proteome</keyword>
<dbReference type="OrthoDB" id="5290752at2"/>
<dbReference type="Pfam" id="PF13360">
    <property type="entry name" value="PQQ_2"/>
    <property type="match status" value="2"/>
</dbReference>
<evidence type="ECO:0000259" key="2">
    <source>
        <dbReference type="Pfam" id="PF13360"/>
    </source>
</evidence>
<dbReference type="AlphaFoldDB" id="A0A2T0X8Z4"/>
<feature type="chain" id="PRO_5015498129" evidence="1">
    <location>
        <begin position="20"/>
        <end position="437"/>
    </location>
</feature>
<dbReference type="Proteomes" id="UP000238801">
    <property type="component" value="Unassembled WGS sequence"/>
</dbReference>
<dbReference type="SMART" id="SM00564">
    <property type="entry name" value="PQQ"/>
    <property type="match status" value="6"/>
</dbReference>
<dbReference type="InterPro" id="IPR011047">
    <property type="entry name" value="Quinoprotein_ADH-like_sf"/>
</dbReference>